<comment type="catalytic activity">
    <reaction evidence="12">
        <text>a plastoquinone + NADH + (n+1) H(+)(in) = a plastoquinol + NAD(+) + n H(+)(out)</text>
        <dbReference type="Rhea" id="RHEA:42608"/>
        <dbReference type="Rhea" id="RHEA-COMP:9561"/>
        <dbReference type="Rhea" id="RHEA-COMP:9562"/>
        <dbReference type="ChEBI" id="CHEBI:15378"/>
        <dbReference type="ChEBI" id="CHEBI:17757"/>
        <dbReference type="ChEBI" id="CHEBI:57540"/>
        <dbReference type="ChEBI" id="CHEBI:57945"/>
        <dbReference type="ChEBI" id="CHEBI:62192"/>
    </reaction>
</comment>
<dbReference type="Proteomes" id="UP000648239">
    <property type="component" value="Unassembled WGS sequence"/>
</dbReference>
<evidence type="ECO:0000256" key="10">
    <source>
        <dbReference type="ARBA" id="ARBA00023136"/>
    </source>
</evidence>
<evidence type="ECO:0000256" key="2">
    <source>
        <dbReference type="ARBA" id="ARBA00008200"/>
    </source>
</evidence>
<feature type="transmembrane region" description="Helical" evidence="14">
    <location>
        <begin position="185"/>
        <end position="203"/>
    </location>
</feature>
<feature type="transmembrane region" description="Helical" evidence="14">
    <location>
        <begin position="292"/>
        <end position="317"/>
    </location>
</feature>
<comment type="similarity">
    <text evidence="2">Belongs to the complex I subunit 5 family.</text>
</comment>
<dbReference type="PRINTS" id="PR01435">
    <property type="entry name" value="NPOXDRDTASE5"/>
</dbReference>
<evidence type="ECO:0000256" key="7">
    <source>
        <dbReference type="ARBA" id="ARBA00022967"/>
    </source>
</evidence>
<dbReference type="AlphaFoldDB" id="A0A8J7CDI1"/>
<evidence type="ECO:0000313" key="18">
    <source>
        <dbReference type="EMBL" id="MBD3866839.1"/>
    </source>
</evidence>
<dbReference type="GO" id="GO:0015990">
    <property type="term" value="P:electron transport coupled proton transport"/>
    <property type="evidence" value="ECO:0007669"/>
    <property type="project" value="TreeGrafter"/>
</dbReference>
<feature type="transmembrane region" description="Helical" evidence="14">
    <location>
        <begin position="30"/>
        <end position="54"/>
    </location>
</feature>
<dbReference type="Pfam" id="PF00662">
    <property type="entry name" value="Proton_antipo_N"/>
    <property type="match status" value="1"/>
</dbReference>
<dbReference type="GO" id="GO:0003954">
    <property type="term" value="F:NADH dehydrogenase activity"/>
    <property type="evidence" value="ECO:0007669"/>
    <property type="project" value="TreeGrafter"/>
</dbReference>
<keyword evidence="7" id="KW-1278">Translocase</keyword>
<dbReference type="NCBIfam" id="TIGR01974">
    <property type="entry name" value="NDH_I_L"/>
    <property type="match status" value="1"/>
</dbReference>
<evidence type="ECO:0000256" key="5">
    <source>
        <dbReference type="ARBA" id="ARBA00022857"/>
    </source>
</evidence>
<dbReference type="GO" id="GO:0048038">
    <property type="term" value="F:quinone binding"/>
    <property type="evidence" value="ECO:0007669"/>
    <property type="project" value="UniProtKB-KW"/>
</dbReference>
<evidence type="ECO:0000256" key="3">
    <source>
        <dbReference type="ARBA" id="ARBA00022692"/>
    </source>
</evidence>
<dbReference type="Gene3D" id="1.20.5.2700">
    <property type="match status" value="2"/>
</dbReference>
<dbReference type="GO" id="GO:0008137">
    <property type="term" value="F:NADH dehydrogenase (ubiquinone) activity"/>
    <property type="evidence" value="ECO:0007669"/>
    <property type="project" value="InterPro"/>
</dbReference>
<dbReference type="EMBL" id="JACXWD010000003">
    <property type="protein sequence ID" value="MBD3866839.1"/>
    <property type="molecule type" value="Genomic_DNA"/>
</dbReference>
<feature type="transmembrane region" description="Helical" evidence="14">
    <location>
        <begin position="90"/>
        <end position="110"/>
    </location>
</feature>
<comment type="catalytic activity">
    <reaction evidence="11">
        <text>a plastoquinone + NADPH + (n+1) H(+)(in) = a plastoquinol + NADP(+) + n H(+)(out)</text>
        <dbReference type="Rhea" id="RHEA:42612"/>
        <dbReference type="Rhea" id="RHEA-COMP:9561"/>
        <dbReference type="Rhea" id="RHEA-COMP:9562"/>
        <dbReference type="ChEBI" id="CHEBI:15378"/>
        <dbReference type="ChEBI" id="CHEBI:17757"/>
        <dbReference type="ChEBI" id="CHEBI:57783"/>
        <dbReference type="ChEBI" id="CHEBI:58349"/>
        <dbReference type="ChEBI" id="CHEBI:62192"/>
    </reaction>
</comment>
<dbReference type="PRINTS" id="PR01434">
    <property type="entry name" value="NADHDHGNASE5"/>
</dbReference>
<evidence type="ECO:0000259" key="15">
    <source>
        <dbReference type="Pfam" id="PF00361"/>
    </source>
</evidence>
<keyword evidence="4" id="KW-0874">Quinone</keyword>
<keyword evidence="3 13" id="KW-0812">Transmembrane</keyword>
<dbReference type="Pfam" id="PF01010">
    <property type="entry name" value="Proton_antipo_C"/>
    <property type="match status" value="1"/>
</dbReference>
<feature type="transmembrane region" description="Helical" evidence="14">
    <location>
        <begin position="262"/>
        <end position="280"/>
    </location>
</feature>
<dbReference type="InterPro" id="IPR002128">
    <property type="entry name" value="NADH_UbQ_OxRdtase_chlpt_su5_C"/>
</dbReference>
<feature type="transmembrane region" description="Helical" evidence="14">
    <location>
        <begin position="425"/>
        <end position="449"/>
    </location>
</feature>
<dbReference type="InterPro" id="IPR003945">
    <property type="entry name" value="NU5C-like"/>
</dbReference>
<feature type="transmembrane region" description="Helical" evidence="14">
    <location>
        <begin position="223"/>
        <end position="241"/>
    </location>
</feature>
<dbReference type="GO" id="GO:0012505">
    <property type="term" value="C:endomembrane system"/>
    <property type="evidence" value="ECO:0007669"/>
    <property type="project" value="UniProtKB-SubCell"/>
</dbReference>
<name>A0A8J7CDI1_9BACT</name>
<gene>
    <name evidence="18" type="primary">nuoL</name>
    <name evidence="18" type="ORF">IFK94_01840</name>
</gene>
<dbReference type="Pfam" id="PF00361">
    <property type="entry name" value="Proton_antipo_M"/>
    <property type="match status" value="1"/>
</dbReference>
<keyword evidence="10 14" id="KW-0472">Membrane</keyword>
<dbReference type="InterPro" id="IPR001516">
    <property type="entry name" value="Proton_antipo_N"/>
</dbReference>
<dbReference type="GO" id="GO:0016020">
    <property type="term" value="C:membrane"/>
    <property type="evidence" value="ECO:0007669"/>
    <property type="project" value="UniProtKB-SubCell"/>
</dbReference>
<proteinExistence type="inferred from homology"/>
<evidence type="ECO:0000256" key="8">
    <source>
        <dbReference type="ARBA" id="ARBA00022989"/>
    </source>
</evidence>
<evidence type="ECO:0000259" key="16">
    <source>
        <dbReference type="Pfam" id="PF00662"/>
    </source>
</evidence>
<feature type="transmembrane region" description="Helical" evidence="14">
    <location>
        <begin position="469"/>
        <end position="489"/>
    </location>
</feature>
<evidence type="ECO:0000256" key="1">
    <source>
        <dbReference type="ARBA" id="ARBA00004127"/>
    </source>
</evidence>
<keyword evidence="6" id="KW-0618">Plastoquinone</keyword>
<dbReference type="InterPro" id="IPR018393">
    <property type="entry name" value="NADHpl_OxRdtase_5_subgr"/>
</dbReference>
<sequence>MLDLIWLIPLIPLTGVLINGFFGRRMPLKTVGVIACATVLIAFLLSVGAVVQLAGSEPNPDGLRIHELSLGDWMPLDAVSVPWEFSLDPLGSVLLLVVTGVGFLIHVYSIGYMAHEKDYARFFTYLNLFMGMMLTLVLAGNMMVMFVGWEGVGLCSYLLIGFYYDKPFDLRTGLTCADAGRKAFITNRIGDFAFLIGVLYLAINFGTLTFSEISERVAHAGPGAHGLLVGVGILLFLGACGKSAQIPLYVWLPDAMAGPTPVSALIHAATMVTAGVYMVARMSALYAQAPEAMAVIAAVGALTAIFAAIMGTAATDIKKVLAYSTVSQLGYMFAACGVGAYVAGIFHLMTHAFFKALLFLGAGSVIHGMNGEQDIRKMGGLKKKMPRTYWTFLVATLAIAGIPGLAGFFSKDEILWGAWSSGNKIVWLTLAAAAGVTAFYMFRLVYLTFWGTFRGGDEAESKVHESNSLMTVPLMVLAVLAAVGGWIGIPKLLTFGKDINLFHHWLAPAISLPHGDGHGVEASHSAGLEFGLMAVAVGIAVFGILLALHVYKSSTLPQKIADTLGPVYKLVRNLFWVDELYKFAILKPFYAACRGFRWVDIHVVDGLVNGTRNATLGLSYISNLHDRIVVDGLVNLTGWVTTWLHRMLSRVQTGMIQTYLSVMLLGVFILIAYYTLAG</sequence>
<feature type="transmembrane region" description="Helical" evidence="14">
    <location>
        <begin position="6"/>
        <end position="23"/>
    </location>
</feature>
<comment type="caution">
    <text evidence="18">The sequence shown here is derived from an EMBL/GenBank/DDBJ whole genome shotgun (WGS) entry which is preliminary data.</text>
</comment>
<feature type="domain" description="NADH:ubiquinone/plastoquinone oxidoreductase chloroplast chain 5 C-terminal" evidence="17">
    <location>
        <begin position="461"/>
        <end position="575"/>
    </location>
</feature>
<feature type="transmembrane region" description="Helical" evidence="14">
    <location>
        <begin position="656"/>
        <end position="676"/>
    </location>
</feature>
<keyword evidence="9" id="KW-0520">NAD</keyword>
<evidence type="ECO:0000256" key="6">
    <source>
        <dbReference type="ARBA" id="ARBA00022957"/>
    </source>
</evidence>
<feature type="transmembrane region" description="Helical" evidence="14">
    <location>
        <begin position="329"/>
        <end position="346"/>
    </location>
</feature>
<evidence type="ECO:0000256" key="11">
    <source>
        <dbReference type="ARBA" id="ARBA00047726"/>
    </source>
</evidence>
<dbReference type="PANTHER" id="PTHR42829">
    <property type="entry name" value="NADH-UBIQUINONE OXIDOREDUCTASE CHAIN 5"/>
    <property type="match status" value="1"/>
</dbReference>
<feature type="transmembrane region" description="Helical" evidence="14">
    <location>
        <begin position="530"/>
        <end position="551"/>
    </location>
</feature>
<organism evidence="18 19">
    <name type="scientific">Candidatus Polarisedimenticola svalbardensis</name>
    <dbReference type="NCBI Taxonomy" id="2886004"/>
    <lineage>
        <taxon>Bacteria</taxon>
        <taxon>Pseudomonadati</taxon>
        <taxon>Acidobacteriota</taxon>
        <taxon>Candidatus Polarisedimenticolia</taxon>
        <taxon>Candidatus Polarisedimenticolales</taxon>
        <taxon>Candidatus Polarisedimenticolaceae</taxon>
        <taxon>Candidatus Polarisedimenticola</taxon>
    </lineage>
</organism>
<keyword evidence="5" id="KW-0521">NADP</keyword>
<evidence type="ECO:0000256" key="9">
    <source>
        <dbReference type="ARBA" id="ARBA00023027"/>
    </source>
</evidence>
<evidence type="ECO:0000256" key="14">
    <source>
        <dbReference type="SAM" id="Phobius"/>
    </source>
</evidence>
<dbReference type="NCBIfam" id="NF005141">
    <property type="entry name" value="PRK06590.1"/>
    <property type="match status" value="1"/>
</dbReference>
<evidence type="ECO:0000313" key="19">
    <source>
        <dbReference type="Proteomes" id="UP000648239"/>
    </source>
</evidence>
<accession>A0A8J7CDI1</accession>
<protein>
    <submittedName>
        <fullName evidence="18">NADH-quinone oxidoreductase subunit L</fullName>
    </submittedName>
</protein>
<feature type="transmembrane region" description="Helical" evidence="14">
    <location>
        <begin position="122"/>
        <end position="140"/>
    </location>
</feature>
<feature type="domain" description="NADH-Ubiquinone oxidoreductase (complex I) chain 5 N-terminal" evidence="16">
    <location>
        <begin position="73"/>
        <end position="123"/>
    </location>
</feature>
<dbReference type="GO" id="GO:0042773">
    <property type="term" value="P:ATP synthesis coupled electron transport"/>
    <property type="evidence" value="ECO:0007669"/>
    <property type="project" value="InterPro"/>
</dbReference>
<dbReference type="InterPro" id="IPR001750">
    <property type="entry name" value="ND/Mrp_TM"/>
</dbReference>
<dbReference type="PANTHER" id="PTHR42829:SF2">
    <property type="entry name" value="NADH-UBIQUINONE OXIDOREDUCTASE CHAIN 5"/>
    <property type="match status" value="1"/>
</dbReference>
<comment type="subcellular location">
    <subcellularLocation>
        <location evidence="1">Endomembrane system</location>
        <topology evidence="1">Multi-pass membrane protein</topology>
    </subcellularLocation>
    <subcellularLocation>
        <location evidence="13">Membrane</location>
        <topology evidence="13">Multi-pass membrane protein</topology>
    </subcellularLocation>
</comment>
<feature type="transmembrane region" description="Helical" evidence="14">
    <location>
        <begin position="389"/>
        <end position="410"/>
    </location>
</feature>
<feature type="domain" description="NADH:quinone oxidoreductase/Mrp antiporter transmembrane" evidence="15">
    <location>
        <begin position="139"/>
        <end position="430"/>
    </location>
</feature>
<evidence type="ECO:0000256" key="4">
    <source>
        <dbReference type="ARBA" id="ARBA00022719"/>
    </source>
</evidence>
<evidence type="ECO:0000256" key="12">
    <source>
        <dbReference type="ARBA" id="ARBA00048026"/>
    </source>
</evidence>
<reference evidence="18 19" key="1">
    <citation type="submission" date="2020-08" db="EMBL/GenBank/DDBJ databases">
        <title>Acidobacteriota in marine sediments use diverse sulfur dissimilation pathways.</title>
        <authorList>
            <person name="Wasmund K."/>
        </authorList>
    </citation>
    <scope>NUCLEOTIDE SEQUENCE [LARGE SCALE GENOMIC DNA]</scope>
    <source>
        <strain evidence="18">MAG AM4</strain>
    </source>
</reference>
<evidence type="ECO:0000259" key="17">
    <source>
        <dbReference type="Pfam" id="PF01010"/>
    </source>
</evidence>
<evidence type="ECO:0000256" key="13">
    <source>
        <dbReference type="RuleBase" id="RU000320"/>
    </source>
</evidence>
<keyword evidence="8 14" id="KW-1133">Transmembrane helix</keyword>